<keyword evidence="1" id="KW-0732">Signal</keyword>
<protein>
    <recommendedName>
        <fullName evidence="4">Cell surface protein</fullName>
    </recommendedName>
</protein>
<gene>
    <name evidence="2" type="ORF">IAC68_06090</name>
</gene>
<evidence type="ECO:0000313" key="2">
    <source>
        <dbReference type="EMBL" id="MBO8429482.1"/>
    </source>
</evidence>
<evidence type="ECO:0008006" key="4">
    <source>
        <dbReference type="Google" id="ProtNLM"/>
    </source>
</evidence>
<dbReference type="EMBL" id="JADINB010000133">
    <property type="protein sequence ID" value="MBO8429482.1"/>
    <property type="molecule type" value="Genomic_DNA"/>
</dbReference>
<organism evidence="2 3">
    <name type="scientific">Candidatus Egerieousia excrementavium</name>
    <dbReference type="NCBI Taxonomy" id="2840778"/>
    <lineage>
        <taxon>Bacteria</taxon>
        <taxon>Pseudomonadati</taxon>
        <taxon>Bacteroidota</taxon>
        <taxon>Bacteroidia</taxon>
        <taxon>Bacteroidales</taxon>
        <taxon>Candidatus Egerieousia</taxon>
    </lineage>
</organism>
<reference evidence="2" key="1">
    <citation type="submission" date="2020-10" db="EMBL/GenBank/DDBJ databases">
        <authorList>
            <person name="Gilroy R."/>
        </authorList>
    </citation>
    <scope>NUCLEOTIDE SEQUENCE</scope>
    <source>
        <strain evidence="2">15467</strain>
    </source>
</reference>
<dbReference type="SUPFAM" id="SSF63829">
    <property type="entry name" value="Calcium-dependent phosphotriesterase"/>
    <property type="match status" value="1"/>
</dbReference>
<dbReference type="PROSITE" id="PS51257">
    <property type="entry name" value="PROKAR_LIPOPROTEIN"/>
    <property type="match status" value="1"/>
</dbReference>
<feature type="signal peptide" evidence="1">
    <location>
        <begin position="1"/>
        <end position="23"/>
    </location>
</feature>
<reference evidence="2" key="2">
    <citation type="journal article" date="2021" name="PeerJ">
        <title>Extensive microbial diversity within the chicken gut microbiome revealed by metagenomics and culture.</title>
        <authorList>
            <person name="Gilroy R."/>
            <person name="Ravi A."/>
            <person name="Getino M."/>
            <person name="Pursley I."/>
            <person name="Horton D.L."/>
            <person name="Alikhan N.F."/>
            <person name="Baker D."/>
            <person name="Gharbi K."/>
            <person name="Hall N."/>
            <person name="Watson M."/>
            <person name="Adriaenssens E.M."/>
            <person name="Foster-Nyarko E."/>
            <person name="Jarju S."/>
            <person name="Secka A."/>
            <person name="Antonio M."/>
            <person name="Oren A."/>
            <person name="Chaudhuri R.R."/>
            <person name="La Ragione R."/>
            <person name="Hildebrand F."/>
            <person name="Pallen M.J."/>
        </authorList>
    </citation>
    <scope>NUCLEOTIDE SEQUENCE</scope>
    <source>
        <strain evidence="2">15467</strain>
    </source>
</reference>
<proteinExistence type="predicted"/>
<sequence length="361" mass="39905">MKKIFLFFSVAAALIFTSCNSDSRPTVLNNVVCILNQGNYSQHNGSIYLYEETTKSMSENVFFKSNNYELGATIMDGIYNSYGIGYILCSNPDKIEIIDITNGRTATDPITDEDGGLRNTREITLGENYIFVSNAGSDYVVDNLTGAYEYTNSFVSIYNAYDNELVKKIEVGSDAQDLIYANSKLYVATKDGIVVIRCDGNDQFSIETTLRDENFAGPVKYLCFINNVIYASIPGKGIWAVSPTGNTVNTYQVTLGYDGYLFTDANNNIWTIVTDYAAGTSNIYKFDTKTGNYESVVPAGQDYYSVGVSPVTGNVYYSEANGYTSNSTLLVYDPDSDQVIDTQIAGVGAYRYLFFSYLTYA</sequence>
<evidence type="ECO:0000313" key="3">
    <source>
        <dbReference type="Proteomes" id="UP000823635"/>
    </source>
</evidence>
<feature type="chain" id="PRO_5039259548" description="Cell surface protein" evidence="1">
    <location>
        <begin position="24"/>
        <end position="361"/>
    </location>
</feature>
<dbReference type="Gene3D" id="2.130.10.10">
    <property type="entry name" value="YVTN repeat-like/Quinoprotein amine dehydrogenase"/>
    <property type="match status" value="1"/>
</dbReference>
<comment type="caution">
    <text evidence="2">The sequence shown here is derived from an EMBL/GenBank/DDBJ whole genome shotgun (WGS) entry which is preliminary data.</text>
</comment>
<dbReference type="Proteomes" id="UP000823635">
    <property type="component" value="Unassembled WGS sequence"/>
</dbReference>
<evidence type="ECO:0000256" key="1">
    <source>
        <dbReference type="SAM" id="SignalP"/>
    </source>
</evidence>
<accession>A0A9D9DK94</accession>
<feature type="non-terminal residue" evidence="2">
    <location>
        <position position="361"/>
    </location>
</feature>
<dbReference type="AlphaFoldDB" id="A0A9D9DK94"/>
<dbReference type="InterPro" id="IPR015943">
    <property type="entry name" value="WD40/YVTN_repeat-like_dom_sf"/>
</dbReference>
<name>A0A9D9DK94_9BACT</name>